<dbReference type="InterPro" id="IPR010359">
    <property type="entry name" value="IrrE_HExxH"/>
</dbReference>
<reference evidence="3 4" key="1">
    <citation type="journal article" date="2024" name="Int. J. Syst. Evol. Microbiol.">
        <title>Proposal of Lactobacillus amylovorus subsp. animalis subsp. nov. and an emended description of Lactobacillus amylovorus.</title>
        <authorList>
            <person name="Yamane K."/>
            <person name="Tanizawa Y."/>
            <person name="Kobayashi H."/>
            <person name="Kamizono T."/>
            <person name="Kojima Y."/>
            <person name="Takagi H."/>
            <person name="Tohno M."/>
        </authorList>
    </citation>
    <scope>NUCLEOTIDE SEQUENCE [LARGE SCALE GENOMIC DNA]</scope>
    <source>
        <strain evidence="3 4">TKL145</strain>
    </source>
</reference>
<dbReference type="CDD" id="cd00093">
    <property type="entry name" value="HTH_XRE"/>
    <property type="match status" value="1"/>
</dbReference>
<dbReference type="InterPro" id="IPR052345">
    <property type="entry name" value="Rad_response_metalloprotease"/>
</dbReference>
<evidence type="ECO:0000313" key="3">
    <source>
        <dbReference type="EMBL" id="GAA0043188.1"/>
    </source>
</evidence>
<sequence>MKINGTRLKEARYFRKMTITELAEQIGVTKQMVSRYERNTGEPSLETFQKIVGALKFPTNFFVEDDIYNIESKGTFYRSRLTATQTEKKPSEFYQKAACYIRDYFENNIEFPKLSEIHQSFNNPAEAANYIRKKWGLGNKPIPNMMRLLEEHGMVVYIAENDSTKVNAHSGWIGVNHHMYFIVALDSNSNTFFNQQFSLAHELGHYVLHAGLNPQIVDKEEYRKMEQEAEEFASNFLLPAKEFSESVSTYATDLDHYIALKFKWYTSMNAMVVRARNLRLIDADNYLRLQKRISYHKWRKSEPADNKKRLMKPEAFKEAFDLLVNNNLLDPSLLSENIDMEYHVSLPNEVLSHIIGVDLSKFKGKVVKLRQK</sequence>
<dbReference type="Proteomes" id="UP001437574">
    <property type="component" value="Unassembled WGS sequence"/>
</dbReference>
<dbReference type="Pfam" id="PF01381">
    <property type="entry name" value="HTH_3"/>
    <property type="match status" value="1"/>
</dbReference>
<dbReference type="InterPro" id="IPR010982">
    <property type="entry name" value="Lambda_DNA-bd_dom_sf"/>
</dbReference>
<dbReference type="PANTHER" id="PTHR43236">
    <property type="entry name" value="ANTITOXIN HIGA1"/>
    <property type="match status" value="1"/>
</dbReference>
<dbReference type="Pfam" id="PF06114">
    <property type="entry name" value="Peptidase_M78"/>
    <property type="match status" value="1"/>
</dbReference>
<protein>
    <submittedName>
        <fullName evidence="3">XRE family transcriptional regulator</fullName>
    </submittedName>
</protein>
<feature type="domain" description="HTH cro/C1-type" evidence="2">
    <location>
        <begin position="8"/>
        <end position="62"/>
    </location>
</feature>
<evidence type="ECO:0000313" key="4">
    <source>
        <dbReference type="Proteomes" id="UP001437574"/>
    </source>
</evidence>
<dbReference type="RefSeq" id="WP_353303161.1">
    <property type="nucleotide sequence ID" value="NZ_BAAAAK010000022.1"/>
</dbReference>
<dbReference type="Gene3D" id="1.10.10.2910">
    <property type="match status" value="1"/>
</dbReference>
<dbReference type="InterPro" id="IPR001387">
    <property type="entry name" value="Cro/C1-type_HTH"/>
</dbReference>
<gene>
    <name evidence="3" type="ORF">LATKL145_16000</name>
</gene>
<proteinExistence type="inferred from homology"/>
<dbReference type="Gene3D" id="1.10.260.40">
    <property type="entry name" value="lambda repressor-like DNA-binding domains"/>
    <property type="match status" value="1"/>
</dbReference>
<dbReference type="EMBL" id="BAAAAK010000022">
    <property type="protein sequence ID" value="GAA0043188.1"/>
    <property type="molecule type" value="Genomic_DNA"/>
</dbReference>
<evidence type="ECO:0000259" key="2">
    <source>
        <dbReference type="PROSITE" id="PS50943"/>
    </source>
</evidence>
<comment type="caution">
    <text evidence="3">The sequence shown here is derived from an EMBL/GenBank/DDBJ whole genome shotgun (WGS) entry which is preliminary data.</text>
</comment>
<organism evidence="3 4">
    <name type="scientific">Lactobacillus amylovorus subsp. animalium</name>
    <dbReference type="NCBI Taxonomy" id="3378536"/>
    <lineage>
        <taxon>Bacteria</taxon>
        <taxon>Bacillati</taxon>
        <taxon>Bacillota</taxon>
        <taxon>Bacilli</taxon>
        <taxon>Lactobacillales</taxon>
        <taxon>Lactobacillaceae</taxon>
        <taxon>Lactobacillus</taxon>
    </lineage>
</organism>
<dbReference type="SMART" id="SM00530">
    <property type="entry name" value="HTH_XRE"/>
    <property type="match status" value="1"/>
</dbReference>
<name>A0ABC9VNA3_LACAM</name>
<evidence type="ECO:0000256" key="1">
    <source>
        <dbReference type="ARBA" id="ARBA00007227"/>
    </source>
</evidence>
<dbReference type="PANTHER" id="PTHR43236:SF1">
    <property type="entry name" value="BLL7220 PROTEIN"/>
    <property type="match status" value="1"/>
</dbReference>
<comment type="similarity">
    <text evidence="1">Belongs to the short-chain fatty acyl-CoA assimilation regulator (ScfR) family.</text>
</comment>
<reference evidence="4" key="2">
    <citation type="submission" date="2024-01" db="EMBL/GenBank/DDBJ databases">
        <title>Draft genome sequence of Lactobacillus amylovorus strain TKL145.</title>
        <authorList>
            <person name="Tohno M."/>
            <person name="Tanizawa Y."/>
        </authorList>
    </citation>
    <scope>NUCLEOTIDE SEQUENCE [LARGE SCALE GENOMIC DNA]</scope>
    <source>
        <strain evidence="4">TKL145</strain>
    </source>
</reference>
<accession>A0ABC9VNA3</accession>
<dbReference type="SUPFAM" id="SSF47413">
    <property type="entry name" value="lambda repressor-like DNA-binding domains"/>
    <property type="match status" value="1"/>
</dbReference>
<dbReference type="AlphaFoldDB" id="A0ABC9VNA3"/>
<dbReference type="PROSITE" id="PS50943">
    <property type="entry name" value="HTH_CROC1"/>
    <property type="match status" value="1"/>
</dbReference>